<sequence length="35" mass="3897">MLAVNGILHILESPLKSPQHIARRHQTLCSAFNSI</sequence>
<dbReference type="WBParaSite" id="BPAG_0000646201-mRNA-1">
    <property type="protein sequence ID" value="BPAG_0000646201-mRNA-1"/>
    <property type="gene ID" value="BPAG_0000646201"/>
</dbReference>
<reference evidence="3" key="1">
    <citation type="submission" date="2017-02" db="UniProtKB">
        <authorList>
            <consortium name="WormBaseParasite"/>
        </authorList>
    </citation>
    <scope>IDENTIFICATION</scope>
</reference>
<name>A0A0N4TE24_BRUPA</name>
<dbReference type="AlphaFoldDB" id="A0A0N4TE24"/>
<dbReference type="Proteomes" id="UP000278627">
    <property type="component" value="Unassembled WGS sequence"/>
</dbReference>
<organism evidence="3">
    <name type="scientific">Brugia pahangi</name>
    <name type="common">Filarial nematode worm</name>
    <dbReference type="NCBI Taxonomy" id="6280"/>
    <lineage>
        <taxon>Eukaryota</taxon>
        <taxon>Metazoa</taxon>
        <taxon>Ecdysozoa</taxon>
        <taxon>Nematoda</taxon>
        <taxon>Chromadorea</taxon>
        <taxon>Rhabditida</taxon>
        <taxon>Spirurina</taxon>
        <taxon>Spiruromorpha</taxon>
        <taxon>Filarioidea</taxon>
        <taxon>Onchocercidae</taxon>
        <taxon>Brugia</taxon>
    </lineage>
</organism>
<keyword evidence="2" id="KW-1185">Reference proteome</keyword>
<evidence type="ECO:0000313" key="2">
    <source>
        <dbReference type="Proteomes" id="UP000278627"/>
    </source>
</evidence>
<reference evidence="1 2" key="2">
    <citation type="submission" date="2018-11" db="EMBL/GenBank/DDBJ databases">
        <authorList>
            <consortium name="Pathogen Informatics"/>
        </authorList>
    </citation>
    <scope>NUCLEOTIDE SEQUENCE [LARGE SCALE GENOMIC DNA]</scope>
</reference>
<proteinExistence type="predicted"/>
<gene>
    <name evidence="1" type="ORF">BPAG_LOCUS6427</name>
</gene>
<accession>A0A0N4TE24</accession>
<evidence type="ECO:0000313" key="1">
    <source>
        <dbReference type="EMBL" id="VDN87613.1"/>
    </source>
</evidence>
<protein>
    <submittedName>
        <fullName evidence="3">FAS1 domain-containing protein</fullName>
    </submittedName>
</protein>
<dbReference type="EMBL" id="UZAD01005885">
    <property type="protein sequence ID" value="VDN87613.1"/>
    <property type="molecule type" value="Genomic_DNA"/>
</dbReference>
<evidence type="ECO:0000313" key="3">
    <source>
        <dbReference type="WBParaSite" id="BPAG_0000646201-mRNA-1"/>
    </source>
</evidence>